<dbReference type="RefSeq" id="WP_136827519.1">
    <property type="nucleotide sequence ID" value="NZ_SWBP01000007.1"/>
</dbReference>
<dbReference type="InterPro" id="IPR050789">
    <property type="entry name" value="Diverse_Enzym_Activities"/>
</dbReference>
<reference evidence="2 3" key="1">
    <citation type="submission" date="2019-04" db="EMBL/GenBank/DDBJ databases">
        <title>Pedobacter sp. AR-3-17 sp. nov., isolated from Arctic soil.</title>
        <authorList>
            <person name="Dahal R.H."/>
            <person name="Kim D.-U."/>
        </authorList>
    </citation>
    <scope>NUCLEOTIDE SEQUENCE [LARGE SCALE GENOMIC DNA]</scope>
    <source>
        <strain evidence="2 3">AR-3-17</strain>
    </source>
</reference>
<dbReference type="PANTHER" id="PTHR43283:SF3">
    <property type="entry name" value="BETA-LACTAMASE FAMILY PROTEIN (AFU_ORTHOLOGUE AFUA_5G07500)"/>
    <property type="match status" value="1"/>
</dbReference>
<name>A0A4U1BWR2_9SPHI</name>
<accession>A0A4U1BWR2</accession>
<dbReference type="EMBL" id="SWBP01000007">
    <property type="protein sequence ID" value="TKB95763.1"/>
    <property type="molecule type" value="Genomic_DNA"/>
</dbReference>
<proteinExistence type="predicted"/>
<dbReference type="OrthoDB" id="2247630at2"/>
<dbReference type="PANTHER" id="PTHR43283">
    <property type="entry name" value="BETA-LACTAMASE-RELATED"/>
    <property type="match status" value="1"/>
</dbReference>
<comment type="caution">
    <text evidence="2">The sequence shown here is derived from an EMBL/GenBank/DDBJ whole genome shotgun (WGS) entry which is preliminary data.</text>
</comment>
<evidence type="ECO:0000259" key="1">
    <source>
        <dbReference type="Pfam" id="PF00144"/>
    </source>
</evidence>
<keyword evidence="3" id="KW-1185">Reference proteome</keyword>
<sequence length="343" mass="38869">MRYTIFILLQLLVAPTFSQSLDKKQLDQFLRNNQEELVGFKKGLNVKVVSKNEVLYQYQFGVINDDTAIPIASASKWLSGALIMKLVDEKLITLNDPLKKFFPTVPQDKANITIQQLFSHTSGMSGKGTLKLIRMNKNEMAEQCETIFKEKLIGKPGEYFSYGGHSMQVAGRIAELVGKKDFETLFQEKIAKPLEMKNTTFTKNEKTPQVGGGAHSSVNDYLNLLSMMMNKGIFKGKRILSETAINQLLANQIGEAKVEYSPFTKYEKLFTPPIVMKYGIGNWREQDPKTGRLKISSSPGAFGFTPWIDFEHQYYGVLATVKSMKEVFPIYIDFRNQLNAQLK</sequence>
<gene>
    <name evidence="2" type="ORF">FA046_15865</name>
</gene>
<dbReference type="SUPFAM" id="SSF56601">
    <property type="entry name" value="beta-lactamase/transpeptidase-like"/>
    <property type="match status" value="1"/>
</dbReference>
<protein>
    <submittedName>
        <fullName evidence="2">Beta-lactamase family protein</fullName>
    </submittedName>
</protein>
<dbReference type="Gene3D" id="3.40.710.10">
    <property type="entry name" value="DD-peptidase/beta-lactamase superfamily"/>
    <property type="match status" value="1"/>
</dbReference>
<dbReference type="Proteomes" id="UP000308181">
    <property type="component" value="Unassembled WGS sequence"/>
</dbReference>
<organism evidence="2 3">
    <name type="scientific">Pedobacter cryophilus</name>
    <dbReference type="NCBI Taxonomy" id="2571271"/>
    <lineage>
        <taxon>Bacteria</taxon>
        <taxon>Pseudomonadati</taxon>
        <taxon>Bacteroidota</taxon>
        <taxon>Sphingobacteriia</taxon>
        <taxon>Sphingobacteriales</taxon>
        <taxon>Sphingobacteriaceae</taxon>
        <taxon>Pedobacter</taxon>
    </lineage>
</organism>
<dbReference type="InterPro" id="IPR012338">
    <property type="entry name" value="Beta-lactam/transpept-like"/>
</dbReference>
<evidence type="ECO:0000313" key="3">
    <source>
        <dbReference type="Proteomes" id="UP000308181"/>
    </source>
</evidence>
<dbReference type="AlphaFoldDB" id="A0A4U1BWR2"/>
<evidence type="ECO:0000313" key="2">
    <source>
        <dbReference type="EMBL" id="TKB95763.1"/>
    </source>
</evidence>
<feature type="domain" description="Beta-lactamase-related" evidence="1">
    <location>
        <begin position="42"/>
        <end position="244"/>
    </location>
</feature>
<dbReference type="InterPro" id="IPR001466">
    <property type="entry name" value="Beta-lactam-related"/>
</dbReference>
<dbReference type="Pfam" id="PF00144">
    <property type="entry name" value="Beta-lactamase"/>
    <property type="match status" value="1"/>
</dbReference>